<evidence type="ECO:0000313" key="3">
    <source>
        <dbReference type="Proteomes" id="UP000324550"/>
    </source>
</evidence>
<evidence type="ECO:0000256" key="1">
    <source>
        <dbReference type="SAM" id="SignalP"/>
    </source>
</evidence>
<dbReference type="AlphaFoldDB" id="A0A5D0G106"/>
<organism evidence="2 3">
    <name type="scientific">Formosa maritima</name>
    <dbReference type="NCBI Taxonomy" id="2592046"/>
    <lineage>
        <taxon>Bacteria</taxon>
        <taxon>Pseudomonadati</taxon>
        <taxon>Bacteroidota</taxon>
        <taxon>Flavobacteriia</taxon>
        <taxon>Flavobacteriales</taxon>
        <taxon>Flavobacteriaceae</taxon>
        <taxon>Formosa</taxon>
    </lineage>
</organism>
<keyword evidence="1" id="KW-0732">Signal</keyword>
<dbReference type="RefSeq" id="WP_148457194.1">
    <property type="nucleotide sequence ID" value="NZ_VSFC01000062.1"/>
</dbReference>
<name>A0A5D0G106_9FLAO</name>
<evidence type="ECO:0000313" key="2">
    <source>
        <dbReference type="EMBL" id="TYA52301.1"/>
    </source>
</evidence>
<feature type="chain" id="PRO_5022956586" evidence="1">
    <location>
        <begin position="22"/>
        <end position="133"/>
    </location>
</feature>
<dbReference type="OrthoDB" id="5526158at2"/>
<keyword evidence="3" id="KW-1185">Reference proteome</keyword>
<dbReference type="EMBL" id="VSFC01000062">
    <property type="protein sequence ID" value="TYA52301.1"/>
    <property type="molecule type" value="Genomic_DNA"/>
</dbReference>
<reference evidence="2 3" key="1">
    <citation type="submission" date="2019-08" db="EMBL/GenBank/DDBJ databases">
        <title>Formosa sediminis sp. nov., isolated from marine sediment.</title>
        <authorList>
            <person name="Cao W.R."/>
        </authorList>
    </citation>
    <scope>NUCLEOTIDE SEQUENCE [LARGE SCALE GENOMIC DNA]</scope>
    <source>
        <strain evidence="2 3">1494</strain>
    </source>
</reference>
<dbReference type="Proteomes" id="UP000324550">
    <property type="component" value="Unassembled WGS sequence"/>
</dbReference>
<protein>
    <submittedName>
        <fullName evidence="2">Uncharacterized protein</fullName>
    </submittedName>
</protein>
<gene>
    <name evidence="2" type="ORF">FVF61_13240</name>
</gene>
<dbReference type="PROSITE" id="PS51257">
    <property type="entry name" value="PROKAR_LIPOPROTEIN"/>
    <property type="match status" value="1"/>
</dbReference>
<sequence length="133" mass="15157">MKISFIISLFISQLIFLAAFSCTDDDEPMSCEEREAYINEQRDLIRAFAETSICSEDFECRYIAFGNKPCGGPWEFLIYTTSIDTLELTYWVNDFNLQETTYNQDGCGGMSTCDTPVPPIGFDCIDNKCIPIY</sequence>
<accession>A0A5D0G106</accession>
<proteinExistence type="predicted"/>
<comment type="caution">
    <text evidence="2">The sequence shown here is derived from an EMBL/GenBank/DDBJ whole genome shotgun (WGS) entry which is preliminary data.</text>
</comment>
<feature type="signal peptide" evidence="1">
    <location>
        <begin position="1"/>
        <end position="21"/>
    </location>
</feature>